<dbReference type="EMBL" id="CP061281">
    <property type="protein sequence ID" value="QNS03797.1"/>
    <property type="molecule type" value="Genomic_DNA"/>
</dbReference>
<name>A0A7H1B4Z2_9ACTN</name>
<feature type="compositionally biased region" description="Gly residues" evidence="1">
    <location>
        <begin position="31"/>
        <end position="42"/>
    </location>
</feature>
<dbReference type="Proteomes" id="UP000516428">
    <property type="component" value="Chromosome"/>
</dbReference>
<evidence type="ECO:0000313" key="2">
    <source>
        <dbReference type="EMBL" id="QNS03797.1"/>
    </source>
</evidence>
<proteinExistence type="predicted"/>
<evidence type="ECO:0008006" key="4">
    <source>
        <dbReference type="Google" id="ProtNLM"/>
    </source>
</evidence>
<feature type="region of interest" description="Disordered" evidence="1">
    <location>
        <begin position="31"/>
        <end position="54"/>
    </location>
</feature>
<protein>
    <recommendedName>
        <fullName evidence="4">Lipoprotein</fullName>
    </recommendedName>
</protein>
<dbReference type="KEGG" id="sxn:IAG42_09255"/>
<dbReference type="AlphaFoldDB" id="A0A7H1B4Z2"/>
<keyword evidence="3" id="KW-1185">Reference proteome</keyword>
<sequence>MPHIPQVPPGPRRRTLLASLAGASALLTACSGGGDGTEGGSGAPSVSQERRMRTQAARDSADLLGRYDDALTARPGLAGRLGPLRAETERHVQAFGGAAVPSRMAGAPAPTASPVAEKDVLKALAAAERELSDRRLAALVDAPAELARLLASVAAAGAAHAYLLTEG</sequence>
<dbReference type="RefSeq" id="WP_188336548.1">
    <property type="nucleotide sequence ID" value="NZ_CP061281.1"/>
</dbReference>
<gene>
    <name evidence="2" type="ORF">IAG42_09255</name>
</gene>
<evidence type="ECO:0000313" key="3">
    <source>
        <dbReference type="Proteomes" id="UP000516428"/>
    </source>
</evidence>
<reference evidence="2 3" key="1">
    <citation type="submission" date="2020-09" db="EMBL/GenBank/DDBJ databases">
        <title>A novel species.</title>
        <authorList>
            <person name="Gao J."/>
        </authorList>
    </citation>
    <scope>NUCLEOTIDE SEQUENCE [LARGE SCALE GENOMIC DNA]</scope>
    <source>
        <strain evidence="2 3">CRXT-Y-14</strain>
    </source>
</reference>
<organism evidence="2 3">
    <name type="scientific">Streptomyces xanthii</name>
    <dbReference type="NCBI Taxonomy" id="2768069"/>
    <lineage>
        <taxon>Bacteria</taxon>
        <taxon>Bacillati</taxon>
        <taxon>Actinomycetota</taxon>
        <taxon>Actinomycetes</taxon>
        <taxon>Kitasatosporales</taxon>
        <taxon>Streptomycetaceae</taxon>
        <taxon>Streptomyces</taxon>
    </lineage>
</organism>
<evidence type="ECO:0000256" key="1">
    <source>
        <dbReference type="SAM" id="MobiDB-lite"/>
    </source>
</evidence>
<accession>A0A7H1B4Z2</accession>